<evidence type="ECO:0000256" key="2">
    <source>
        <dbReference type="ARBA" id="ARBA00022723"/>
    </source>
</evidence>
<evidence type="ECO:0000256" key="3">
    <source>
        <dbReference type="ARBA" id="ARBA00022833"/>
    </source>
</evidence>
<evidence type="ECO:0000313" key="6">
    <source>
        <dbReference type="EMBL" id="TQV83656.1"/>
    </source>
</evidence>
<keyword evidence="3" id="KW-0862">Zinc</keyword>
<dbReference type="InterPro" id="IPR011057">
    <property type="entry name" value="Mss4-like_sf"/>
</dbReference>
<evidence type="ECO:0000259" key="5">
    <source>
        <dbReference type="PROSITE" id="PS51891"/>
    </source>
</evidence>
<dbReference type="EMBL" id="VHSH01000001">
    <property type="protein sequence ID" value="TQV83656.1"/>
    <property type="molecule type" value="Genomic_DNA"/>
</dbReference>
<dbReference type="Pfam" id="PF04828">
    <property type="entry name" value="GFA"/>
    <property type="match status" value="1"/>
</dbReference>
<comment type="similarity">
    <text evidence="1">Belongs to the Gfa family.</text>
</comment>
<dbReference type="PROSITE" id="PS51891">
    <property type="entry name" value="CENP_V_GFA"/>
    <property type="match status" value="1"/>
</dbReference>
<comment type="caution">
    <text evidence="6">The sequence shown here is derived from an EMBL/GenBank/DDBJ whole genome shotgun (WGS) entry which is preliminary data.</text>
</comment>
<name>A0A545U2H7_9PROT</name>
<dbReference type="PANTHER" id="PTHR33337">
    <property type="entry name" value="GFA DOMAIN-CONTAINING PROTEIN"/>
    <property type="match status" value="1"/>
</dbReference>
<keyword evidence="2" id="KW-0479">Metal-binding</keyword>
<dbReference type="AlphaFoldDB" id="A0A545U2H7"/>
<keyword evidence="7" id="KW-1185">Reference proteome</keyword>
<dbReference type="OrthoDB" id="9807246at2"/>
<dbReference type="Proteomes" id="UP000315252">
    <property type="component" value="Unassembled WGS sequence"/>
</dbReference>
<dbReference type="SUPFAM" id="SSF51316">
    <property type="entry name" value="Mss4-like"/>
    <property type="match status" value="1"/>
</dbReference>
<evidence type="ECO:0000313" key="7">
    <source>
        <dbReference type="Proteomes" id="UP000315252"/>
    </source>
</evidence>
<protein>
    <submittedName>
        <fullName evidence="6">GFA family protein</fullName>
    </submittedName>
</protein>
<evidence type="ECO:0000256" key="4">
    <source>
        <dbReference type="ARBA" id="ARBA00023239"/>
    </source>
</evidence>
<dbReference type="GO" id="GO:0046872">
    <property type="term" value="F:metal ion binding"/>
    <property type="evidence" value="ECO:0007669"/>
    <property type="project" value="UniProtKB-KW"/>
</dbReference>
<proteinExistence type="inferred from homology"/>
<dbReference type="RefSeq" id="WP_142894892.1">
    <property type="nucleotide sequence ID" value="NZ_ML660052.1"/>
</dbReference>
<keyword evidence="4" id="KW-0456">Lyase</keyword>
<dbReference type="PANTHER" id="PTHR33337:SF40">
    <property type="entry name" value="CENP-V_GFA DOMAIN-CONTAINING PROTEIN-RELATED"/>
    <property type="match status" value="1"/>
</dbReference>
<accession>A0A545U2H7</accession>
<dbReference type="GO" id="GO:0016846">
    <property type="term" value="F:carbon-sulfur lyase activity"/>
    <property type="evidence" value="ECO:0007669"/>
    <property type="project" value="InterPro"/>
</dbReference>
<reference evidence="6 7" key="1">
    <citation type="submission" date="2019-06" db="EMBL/GenBank/DDBJ databases">
        <title>Whole genome sequence for Rhodospirillaceae sp. R148.</title>
        <authorList>
            <person name="Wang G."/>
        </authorList>
    </citation>
    <scope>NUCLEOTIDE SEQUENCE [LARGE SCALE GENOMIC DNA]</scope>
    <source>
        <strain evidence="6 7">R148</strain>
    </source>
</reference>
<gene>
    <name evidence="6" type="ORF">FKG95_03440</name>
</gene>
<dbReference type="Gene3D" id="3.90.1590.10">
    <property type="entry name" value="glutathione-dependent formaldehyde- activating enzyme (gfa)"/>
    <property type="match status" value="1"/>
</dbReference>
<sequence>MREDVEAIEERDDETPSATGGCLCGAVRYRLFGPLRDVINCHCGQCQRTHGNFAAYTRVKRSAFSCDERQGLRWYSSSDRARRGFCRTCGASLFWERLDGDAISISAGSIDPPSGLKTTQDIFVADKGDYTELAPGTVVTLQGRRGGKAQPEVNAYTSVGQGVAGLAKGETGETE</sequence>
<feature type="domain" description="CENP-V/GFA" evidence="5">
    <location>
        <begin position="18"/>
        <end position="120"/>
    </location>
</feature>
<dbReference type="InterPro" id="IPR006913">
    <property type="entry name" value="CENP-V/GFA"/>
</dbReference>
<organism evidence="6 7">
    <name type="scientific">Denitrobaculum tricleocarpae</name>
    <dbReference type="NCBI Taxonomy" id="2591009"/>
    <lineage>
        <taxon>Bacteria</taxon>
        <taxon>Pseudomonadati</taxon>
        <taxon>Pseudomonadota</taxon>
        <taxon>Alphaproteobacteria</taxon>
        <taxon>Rhodospirillales</taxon>
        <taxon>Rhodospirillaceae</taxon>
        <taxon>Denitrobaculum</taxon>
    </lineage>
</organism>
<evidence type="ECO:0000256" key="1">
    <source>
        <dbReference type="ARBA" id="ARBA00005495"/>
    </source>
</evidence>